<evidence type="ECO:0000313" key="2">
    <source>
        <dbReference type="EMBL" id="PRQ26567.1"/>
    </source>
</evidence>
<dbReference type="InterPro" id="IPR032675">
    <property type="entry name" value="LRR_dom_sf"/>
</dbReference>
<proteinExistence type="predicted"/>
<dbReference type="PANTHER" id="PTHR34145:SF28">
    <property type="entry name" value="F-BOX DOMAIN-CONTAINING PROTEIN"/>
    <property type="match status" value="1"/>
</dbReference>
<dbReference type="SMART" id="SM00579">
    <property type="entry name" value="FBD"/>
    <property type="match status" value="1"/>
</dbReference>
<evidence type="ECO:0000259" key="1">
    <source>
        <dbReference type="SMART" id="SM00579"/>
    </source>
</evidence>
<comment type="caution">
    <text evidence="2">The sequence shown here is derived from an EMBL/GenBank/DDBJ whole genome shotgun (WGS) entry which is preliminary data.</text>
</comment>
<dbReference type="SUPFAM" id="SSF52047">
    <property type="entry name" value="RNI-like"/>
    <property type="match status" value="1"/>
</dbReference>
<dbReference type="AlphaFoldDB" id="A0A2P6PXA8"/>
<organism evidence="2 3">
    <name type="scientific">Rosa chinensis</name>
    <name type="common">China rose</name>
    <dbReference type="NCBI Taxonomy" id="74649"/>
    <lineage>
        <taxon>Eukaryota</taxon>
        <taxon>Viridiplantae</taxon>
        <taxon>Streptophyta</taxon>
        <taxon>Embryophyta</taxon>
        <taxon>Tracheophyta</taxon>
        <taxon>Spermatophyta</taxon>
        <taxon>Magnoliopsida</taxon>
        <taxon>eudicotyledons</taxon>
        <taxon>Gunneridae</taxon>
        <taxon>Pentapetalae</taxon>
        <taxon>rosids</taxon>
        <taxon>fabids</taxon>
        <taxon>Rosales</taxon>
        <taxon>Rosaceae</taxon>
        <taxon>Rosoideae</taxon>
        <taxon>Rosoideae incertae sedis</taxon>
        <taxon>Rosa</taxon>
    </lineage>
</organism>
<accession>A0A2P6PXA8</accession>
<gene>
    <name evidence="2" type="ORF">RchiOBHm_Chr6g0296001</name>
</gene>
<feature type="domain" description="FBD" evidence="1">
    <location>
        <begin position="232"/>
        <end position="304"/>
    </location>
</feature>
<dbReference type="Gramene" id="PRQ26567">
    <property type="protein sequence ID" value="PRQ26567"/>
    <property type="gene ID" value="RchiOBHm_Chr6g0296001"/>
</dbReference>
<keyword evidence="3" id="KW-1185">Reference proteome</keyword>
<protein>
    <submittedName>
        <fullName evidence="2">Putative FBD domain, leucine-rich repeat domain, L domain-containing protein</fullName>
    </submittedName>
</protein>
<dbReference type="Proteomes" id="UP000238479">
    <property type="component" value="Chromosome 6"/>
</dbReference>
<name>A0A2P6PXA8_ROSCH</name>
<sequence>MLPHLVFDDKCIPTEHYKFVSIVDHVLLETYVLLETTYELYLMPSCMFACQDLIRLKVYKCLLQPPSTFKGFKSLRIHCIENVSLDQEMLENFTSCSLLEGLTLKDCHGFQQLKIDAPNLRFLLFTGDWFCRSTNSLKSFADLPHIQRLSISNSFTKYLAAGSLLQKLPLPCLHLNFFTLSICYNDLEDFLTALCLLKSSPALKELNIFAFGRRHYQANAGKVNYWVDENQSCSFTHLRHVKIYNFLTVELAIDFVNFLLLSSPALETMSLYQDKSVPSHDGFDLAKTLLRFPRASLKLEIILL</sequence>
<dbReference type="OMA" id="VWITHET"/>
<dbReference type="STRING" id="74649.A0A2P6PXA8"/>
<dbReference type="EMBL" id="PDCK01000044">
    <property type="protein sequence ID" value="PRQ26567.1"/>
    <property type="molecule type" value="Genomic_DNA"/>
</dbReference>
<dbReference type="Gene3D" id="3.80.10.10">
    <property type="entry name" value="Ribonuclease Inhibitor"/>
    <property type="match status" value="1"/>
</dbReference>
<evidence type="ECO:0000313" key="3">
    <source>
        <dbReference type="Proteomes" id="UP000238479"/>
    </source>
</evidence>
<dbReference type="InterPro" id="IPR006566">
    <property type="entry name" value="FBD"/>
</dbReference>
<dbReference type="PANTHER" id="PTHR34145">
    <property type="entry name" value="OS02G0105600 PROTEIN"/>
    <property type="match status" value="1"/>
</dbReference>
<reference evidence="2 3" key="1">
    <citation type="journal article" date="2018" name="Nat. Genet.">
        <title>The Rosa genome provides new insights in the design of modern roses.</title>
        <authorList>
            <person name="Bendahmane M."/>
        </authorList>
    </citation>
    <scope>NUCLEOTIDE SEQUENCE [LARGE SCALE GENOMIC DNA]</scope>
    <source>
        <strain evidence="3">cv. Old Blush</strain>
    </source>
</reference>
<dbReference type="InterPro" id="IPR053772">
    <property type="entry name" value="At1g61320/At1g61330-like"/>
</dbReference>